<dbReference type="AlphaFoldDB" id="A0A151IMY0"/>
<evidence type="ECO:0000313" key="3">
    <source>
        <dbReference type="Proteomes" id="UP000078542"/>
    </source>
</evidence>
<sequence length="235" mass="26523">MPPHSLLLHSRSFRPLRNTFRSIDFAVDTQAVGREGRESDGRGERKAKGGRGSKRERKRGCKETETESVHSLDDDEEEASCIPLPTSSLVYPPMLLSLLIREAISFSIYSYPKRAANYEPSDFSTTYDIHPRTEAHGEKEGTGCNERKGGEISRRKLSATIVRHGLSVRRGRKMKYEMKRQGGVGGPRGGADETRAPRTAKGCKRTKEEEEEREREREKIGAQRLLLVHASKKRT</sequence>
<feature type="region of interest" description="Disordered" evidence="1">
    <location>
        <begin position="31"/>
        <end position="78"/>
    </location>
</feature>
<organism evidence="2 3">
    <name type="scientific">Cyphomyrmex costatus</name>
    <dbReference type="NCBI Taxonomy" id="456900"/>
    <lineage>
        <taxon>Eukaryota</taxon>
        <taxon>Metazoa</taxon>
        <taxon>Ecdysozoa</taxon>
        <taxon>Arthropoda</taxon>
        <taxon>Hexapoda</taxon>
        <taxon>Insecta</taxon>
        <taxon>Pterygota</taxon>
        <taxon>Neoptera</taxon>
        <taxon>Endopterygota</taxon>
        <taxon>Hymenoptera</taxon>
        <taxon>Apocrita</taxon>
        <taxon>Aculeata</taxon>
        <taxon>Formicoidea</taxon>
        <taxon>Formicidae</taxon>
        <taxon>Myrmicinae</taxon>
        <taxon>Cyphomyrmex</taxon>
    </lineage>
</organism>
<dbReference type="Proteomes" id="UP000078542">
    <property type="component" value="Unassembled WGS sequence"/>
</dbReference>
<dbReference type="EMBL" id="KQ977019">
    <property type="protein sequence ID" value="KYN06306.1"/>
    <property type="molecule type" value="Genomic_DNA"/>
</dbReference>
<feature type="region of interest" description="Disordered" evidence="1">
    <location>
        <begin position="179"/>
        <end position="235"/>
    </location>
</feature>
<gene>
    <name evidence="2" type="ORF">ALC62_02798</name>
</gene>
<evidence type="ECO:0000313" key="2">
    <source>
        <dbReference type="EMBL" id="KYN06306.1"/>
    </source>
</evidence>
<feature type="compositionally biased region" description="Basic residues" evidence="1">
    <location>
        <begin position="48"/>
        <end position="60"/>
    </location>
</feature>
<evidence type="ECO:0000256" key="1">
    <source>
        <dbReference type="SAM" id="MobiDB-lite"/>
    </source>
</evidence>
<name>A0A151IMY0_9HYME</name>
<proteinExistence type="predicted"/>
<reference evidence="2 3" key="1">
    <citation type="submission" date="2016-03" db="EMBL/GenBank/DDBJ databases">
        <title>Cyphomyrmex costatus WGS genome.</title>
        <authorList>
            <person name="Nygaard S."/>
            <person name="Hu H."/>
            <person name="Boomsma J."/>
            <person name="Zhang G."/>
        </authorList>
    </citation>
    <scope>NUCLEOTIDE SEQUENCE [LARGE SCALE GENOMIC DNA]</scope>
    <source>
        <strain evidence="2">MS0001</strain>
        <tissue evidence="2">Whole body</tissue>
    </source>
</reference>
<feature type="compositionally biased region" description="Basic and acidic residues" evidence="1">
    <location>
        <begin position="61"/>
        <end position="72"/>
    </location>
</feature>
<feature type="compositionally biased region" description="Basic and acidic residues" evidence="1">
    <location>
        <begin position="34"/>
        <end position="47"/>
    </location>
</feature>
<keyword evidence="3" id="KW-1185">Reference proteome</keyword>
<protein>
    <submittedName>
        <fullName evidence="2">Uncharacterized protein</fullName>
    </submittedName>
</protein>
<accession>A0A151IMY0</accession>